<feature type="domain" description="DNA primase/polymerase bifunctional N-terminal" evidence="1">
    <location>
        <begin position="17"/>
        <end position="190"/>
    </location>
</feature>
<sequence>MLNGSATMTNSPYSRCGAELVDMGYSAIPIMPGSKRPGSVSGGQWYGDMDWSRFCDRLPTEIETSIWSRWPDAGVCVAIDKTLKVIDIDTDDQDLRAAIEAVLPESPVKKRGKKGYSAFFRGSDNIVNRPFNLLLPGGFESRVIDLLAYGRQTVLPPTLHPDSGKPYEWTTEDTLMDTPLEKLPELPDDIAERLVEALRPFGTVQEHRQQQRSGDAIFGDTIWREANSHALDNLDLWVPALFGQEARRQRDGSYRARAFWRGVENFNVGIHPTGITDWGASLSYTPIDLVMAANCTSYHEVAYKWLIERTGYAPKEDKWTLGAMRSAAVLAAKARAAATVEEVPAGGHDQANDDTPGNDDVEEVVPVRAPRAKMDPFSPDVAGGLIEQIARWILDTGRRPVPEFAVMAATSFVGTMYGRQAIGPTGAGLNTYMVGIAGPGFGKEHPQKSLHTLAMDTRKPYLIGPGEVTSGSAIEKVCRSNPVFVMPWDEMGVVMQSVTGTGSSSWAKTIRKVLLEVFSKSTSVWSGKEHADPTRVATTEPIHCPTVSLFGMSTPTTFYRGLSEETLSDGFIARLVVVEVKQRPERQEAPPQQITPPSLINAINKAHEALPGGTLAKANWKNATMRPTLYTVPWADKEAEQRWLAIEDWQISQIEDNGAHEGLIGRTAEHVIKLATIRALSRDPSAPAVDVDDVEWGYGIVQRSIDCVDTGIAEYMSGSQFEELCKAIVAALRKSEDGVMRLSHLVRKKGISKADDRMVKSALERLTLAGDIHAPEASANGVRIRLKEAA</sequence>
<dbReference type="InterPro" id="IPR015330">
    <property type="entry name" value="DNA_primase/pol_bifunc_N"/>
</dbReference>
<evidence type="ECO:0000313" key="2">
    <source>
        <dbReference type="EMBL" id="UOK71695.1"/>
    </source>
</evidence>
<organism evidence="2 3">
    <name type="scientific">Ancylobacter polymorphus</name>
    <dbReference type="NCBI Taxonomy" id="223390"/>
    <lineage>
        <taxon>Bacteria</taxon>
        <taxon>Pseudomonadati</taxon>
        <taxon>Pseudomonadota</taxon>
        <taxon>Alphaproteobacteria</taxon>
        <taxon>Hyphomicrobiales</taxon>
        <taxon>Xanthobacteraceae</taxon>
        <taxon>Ancylobacter</taxon>
    </lineage>
</organism>
<dbReference type="Pfam" id="PF13148">
    <property type="entry name" value="DUF3987"/>
    <property type="match status" value="1"/>
</dbReference>
<dbReference type="EMBL" id="CP083239">
    <property type="protein sequence ID" value="UOK71695.1"/>
    <property type="molecule type" value="Genomic_DNA"/>
</dbReference>
<dbReference type="InterPro" id="IPR025048">
    <property type="entry name" value="DUF3987"/>
</dbReference>
<dbReference type="KEGG" id="apol:K9D25_02930"/>
<proteinExistence type="predicted"/>
<protein>
    <submittedName>
        <fullName evidence="2">Bifunctional DNA primase/polymerase</fullName>
    </submittedName>
</protein>
<dbReference type="Pfam" id="PF09250">
    <property type="entry name" value="Prim-Pol"/>
    <property type="match status" value="1"/>
</dbReference>
<evidence type="ECO:0000313" key="3">
    <source>
        <dbReference type="Proteomes" id="UP000831684"/>
    </source>
</evidence>
<gene>
    <name evidence="2" type="ORF">K9D25_02930</name>
</gene>
<evidence type="ECO:0000259" key="1">
    <source>
        <dbReference type="SMART" id="SM00943"/>
    </source>
</evidence>
<dbReference type="Proteomes" id="UP000831684">
    <property type="component" value="Chromosome"/>
</dbReference>
<dbReference type="RefSeq" id="WP_244379062.1">
    <property type="nucleotide sequence ID" value="NZ_CP083239.1"/>
</dbReference>
<dbReference type="AlphaFoldDB" id="A0A9E7A1Z4"/>
<name>A0A9E7A1Z4_9HYPH</name>
<reference evidence="2" key="1">
    <citation type="submission" date="2021-09" db="EMBL/GenBank/DDBJ databases">
        <title>Network and meta-omics reveal the key degrader and cooperation patterns in an efficient 1,4-dioxane-degrading microbial community.</title>
        <authorList>
            <person name="Dai C."/>
        </authorList>
    </citation>
    <scope>NUCLEOTIDE SEQUENCE</scope>
    <source>
        <strain evidence="2">ZM13</strain>
    </source>
</reference>
<accession>A0A9E7A1Z4</accession>
<dbReference type="SUPFAM" id="SSF56747">
    <property type="entry name" value="Prim-pol domain"/>
    <property type="match status" value="1"/>
</dbReference>
<dbReference type="SMART" id="SM00943">
    <property type="entry name" value="Prim-Pol"/>
    <property type="match status" value="1"/>
</dbReference>